<evidence type="ECO:0000256" key="2">
    <source>
        <dbReference type="RuleBase" id="RU003860"/>
    </source>
</evidence>
<organism evidence="3 4">
    <name type="scientific">Psychrobacter aestuarii</name>
    <dbReference type="NCBI Taxonomy" id="556327"/>
    <lineage>
        <taxon>Bacteria</taxon>
        <taxon>Pseudomonadati</taxon>
        <taxon>Pseudomonadota</taxon>
        <taxon>Gammaproteobacteria</taxon>
        <taxon>Moraxellales</taxon>
        <taxon>Moraxellaceae</taxon>
        <taxon>Psychrobacter</taxon>
    </lineage>
</organism>
<accession>A0ABP3FHJ3</accession>
<dbReference type="PANTHER" id="PTHR46229">
    <property type="entry name" value="BOLA TRANSCRIPTION REGULATOR"/>
    <property type="match status" value="1"/>
</dbReference>
<dbReference type="PANTHER" id="PTHR46229:SF2">
    <property type="entry name" value="BOLA-LIKE PROTEIN 1"/>
    <property type="match status" value="1"/>
</dbReference>
<name>A0ABP3FHJ3_9GAMM</name>
<dbReference type="RefSeq" id="WP_320158758.1">
    <property type="nucleotide sequence ID" value="NZ_BAAAFR010000002.1"/>
</dbReference>
<sequence>MSMNADDLIALLQQHFPDAFIQAANQGNKFDVRVVDASFEGKRLVQRQQAVYGLVNEKIASGDIHALNIQALTPEEWAAQQARSE</sequence>
<dbReference type="InterPro" id="IPR002634">
    <property type="entry name" value="BolA"/>
</dbReference>
<reference evidence="4" key="1">
    <citation type="journal article" date="2019" name="Int. J. Syst. Evol. Microbiol.">
        <title>The Global Catalogue of Microorganisms (GCM) 10K type strain sequencing project: providing services to taxonomists for standard genome sequencing and annotation.</title>
        <authorList>
            <consortium name="The Broad Institute Genomics Platform"/>
            <consortium name="The Broad Institute Genome Sequencing Center for Infectious Disease"/>
            <person name="Wu L."/>
            <person name="Ma J."/>
        </authorList>
    </citation>
    <scope>NUCLEOTIDE SEQUENCE [LARGE SCALE GENOMIC DNA]</scope>
    <source>
        <strain evidence="4">JCM 16343</strain>
    </source>
</reference>
<dbReference type="Gene3D" id="3.30.300.90">
    <property type="entry name" value="BolA-like"/>
    <property type="match status" value="1"/>
</dbReference>
<comment type="similarity">
    <text evidence="1 2">Belongs to the BolA/IbaG family.</text>
</comment>
<dbReference type="Pfam" id="PF01722">
    <property type="entry name" value="BolA"/>
    <property type="match status" value="1"/>
</dbReference>
<protein>
    <submittedName>
        <fullName evidence="3">BolA family transcriptional regulator</fullName>
    </submittedName>
</protein>
<dbReference type="Proteomes" id="UP001501787">
    <property type="component" value="Unassembled WGS sequence"/>
</dbReference>
<dbReference type="PIRSF" id="PIRSF003113">
    <property type="entry name" value="BolA"/>
    <property type="match status" value="1"/>
</dbReference>
<dbReference type="InterPro" id="IPR036065">
    <property type="entry name" value="BolA-like_sf"/>
</dbReference>
<dbReference type="SUPFAM" id="SSF82657">
    <property type="entry name" value="BolA-like"/>
    <property type="match status" value="1"/>
</dbReference>
<evidence type="ECO:0000313" key="4">
    <source>
        <dbReference type="Proteomes" id="UP001501787"/>
    </source>
</evidence>
<evidence type="ECO:0000256" key="1">
    <source>
        <dbReference type="ARBA" id="ARBA00005578"/>
    </source>
</evidence>
<keyword evidence="4" id="KW-1185">Reference proteome</keyword>
<proteinExistence type="inferred from homology"/>
<dbReference type="EMBL" id="BAAAFR010000002">
    <property type="protein sequence ID" value="GAA0316381.1"/>
    <property type="molecule type" value="Genomic_DNA"/>
</dbReference>
<gene>
    <name evidence="3" type="ORF">GCM10009129_12190</name>
</gene>
<dbReference type="InterPro" id="IPR050961">
    <property type="entry name" value="BolA/IbaG_stress_morph_reg"/>
</dbReference>
<evidence type="ECO:0000313" key="3">
    <source>
        <dbReference type="EMBL" id="GAA0316381.1"/>
    </source>
</evidence>
<comment type="caution">
    <text evidence="3">The sequence shown here is derived from an EMBL/GenBank/DDBJ whole genome shotgun (WGS) entry which is preliminary data.</text>
</comment>